<evidence type="ECO:0000313" key="2">
    <source>
        <dbReference type="EMBL" id="MCW3785136.1"/>
    </source>
</evidence>
<dbReference type="Gene3D" id="2.40.50.180">
    <property type="entry name" value="CheA-289, Domain 4"/>
    <property type="match status" value="1"/>
</dbReference>
<evidence type="ECO:0000259" key="1">
    <source>
        <dbReference type="PROSITE" id="PS50851"/>
    </source>
</evidence>
<dbReference type="Proteomes" id="UP001209229">
    <property type="component" value="Unassembled WGS sequence"/>
</dbReference>
<comment type="caution">
    <text evidence="2">The sequence shown here is derived from an EMBL/GenBank/DDBJ whole genome shotgun (WGS) entry which is preliminary data.</text>
</comment>
<dbReference type="GO" id="GO:0007165">
    <property type="term" value="P:signal transduction"/>
    <property type="evidence" value="ECO:0007669"/>
    <property type="project" value="InterPro"/>
</dbReference>
<accession>A0AAE3M1E1</accession>
<feature type="domain" description="CheW-like" evidence="1">
    <location>
        <begin position="5"/>
        <end position="148"/>
    </location>
</feature>
<dbReference type="InterPro" id="IPR036061">
    <property type="entry name" value="CheW-like_dom_sf"/>
</dbReference>
<evidence type="ECO:0000313" key="3">
    <source>
        <dbReference type="Proteomes" id="UP001209229"/>
    </source>
</evidence>
<dbReference type="GO" id="GO:0006935">
    <property type="term" value="P:chemotaxis"/>
    <property type="evidence" value="ECO:0007669"/>
    <property type="project" value="InterPro"/>
</dbReference>
<dbReference type="PROSITE" id="PS50851">
    <property type="entry name" value="CHEW"/>
    <property type="match status" value="1"/>
</dbReference>
<dbReference type="SUPFAM" id="SSF50341">
    <property type="entry name" value="CheW-like"/>
    <property type="match status" value="1"/>
</dbReference>
<dbReference type="InterPro" id="IPR002545">
    <property type="entry name" value="CheW-lke_dom"/>
</dbReference>
<sequence length="160" mass="18243">MEDINNSYLSFKIGTESFAIHVSRVNEIREYEEPRKMPETVSFMKGVIDHREEVVPVIDTGVKFGMNPVQITPQTCIVIIDVTREDTNSSFRVGILTDAVTDVFEVEESEFKQIDTDYSPNYIKATCNINDNFYLVLNSDKVFSINEIIGMGDMIKQISK</sequence>
<dbReference type="EMBL" id="JAPDPJ010000001">
    <property type="protein sequence ID" value="MCW3785136.1"/>
    <property type="molecule type" value="Genomic_DNA"/>
</dbReference>
<dbReference type="PANTHER" id="PTHR22617">
    <property type="entry name" value="CHEMOTAXIS SENSOR HISTIDINE KINASE-RELATED"/>
    <property type="match status" value="1"/>
</dbReference>
<dbReference type="PANTHER" id="PTHR22617:SF23">
    <property type="entry name" value="CHEMOTAXIS PROTEIN CHEW"/>
    <property type="match status" value="1"/>
</dbReference>
<dbReference type="SMART" id="SM00260">
    <property type="entry name" value="CheW"/>
    <property type="match status" value="1"/>
</dbReference>
<protein>
    <submittedName>
        <fullName evidence="2">Chemotaxis protein CheW</fullName>
    </submittedName>
</protein>
<dbReference type="RefSeq" id="WP_301188707.1">
    <property type="nucleotide sequence ID" value="NZ_JAPDPJ010000001.1"/>
</dbReference>
<gene>
    <name evidence="2" type="ORF">OM075_01590</name>
</gene>
<keyword evidence="3" id="KW-1185">Reference proteome</keyword>
<dbReference type="Gene3D" id="2.30.30.40">
    <property type="entry name" value="SH3 Domains"/>
    <property type="match status" value="1"/>
</dbReference>
<reference evidence="2" key="1">
    <citation type="submission" date="2022-10" db="EMBL/GenBank/DDBJ databases">
        <authorList>
            <person name="Yu W.X."/>
        </authorList>
    </citation>
    <scope>NUCLEOTIDE SEQUENCE</scope>
    <source>
        <strain evidence="2">AAT</strain>
    </source>
</reference>
<proteinExistence type="predicted"/>
<dbReference type="GO" id="GO:0005829">
    <property type="term" value="C:cytosol"/>
    <property type="evidence" value="ECO:0007669"/>
    <property type="project" value="TreeGrafter"/>
</dbReference>
<dbReference type="AlphaFoldDB" id="A0AAE3M1E1"/>
<dbReference type="InterPro" id="IPR039315">
    <property type="entry name" value="CheW"/>
</dbReference>
<dbReference type="Pfam" id="PF01584">
    <property type="entry name" value="CheW"/>
    <property type="match status" value="1"/>
</dbReference>
<organism evidence="2 3">
    <name type="scientific">Plebeiibacterium sediminum</name>
    <dbReference type="NCBI Taxonomy" id="2992112"/>
    <lineage>
        <taxon>Bacteria</taxon>
        <taxon>Pseudomonadati</taxon>
        <taxon>Bacteroidota</taxon>
        <taxon>Bacteroidia</taxon>
        <taxon>Marinilabiliales</taxon>
        <taxon>Marinilabiliaceae</taxon>
        <taxon>Plebeiibacterium</taxon>
    </lineage>
</organism>
<name>A0AAE3M1E1_9BACT</name>